<keyword evidence="2" id="KW-1185">Reference proteome</keyword>
<dbReference type="RefSeq" id="WP_116688916.1">
    <property type="nucleotide sequence ID" value="NZ_CAWNYD010000013.1"/>
</dbReference>
<reference evidence="1 2" key="1">
    <citation type="submission" date="2018-04" db="EMBL/GenBank/DDBJ databases">
        <title>Thalassorhabdus spongiae gen. nov., sp. nov., isolated from a marine sponge in South-West Iceland.</title>
        <authorList>
            <person name="Knobloch S."/>
            <person name="Daussin A."/>
            <person name="Johannsson R."/>
            <person name="Marteinsson V.T."/>
        </authorList>
    </citation>
    <scope>NUCLEOTIDE SEQUENCE [LARGE SCALE GENOMIC DNA]</scope>
    <source>
        <strain evidence="1 2">Hp12</strain>
    </source>
</reference>
<sequence length="179" mass="20965">MLKNIILFIIIVIYSSLTFSNEKVKVHTYKNSKGFTFRNFSFTLTPENTVLASDVRLRRKGYSRNASNYRNEILDEKSINYIEYGQFQIFIPKEKFPLKNSADFFVIARMPPTFSSDPAYDKHVKKKKQLYERISKIVKENTGSVKVVFEFPHKNSEKIDANIYFRSYNGAYIDKVGKL</sequence>
<proteinExistence type="predicted"/>
<organism evidence="1 2">
    <name type="scientific">Pelagibaculum spongiae</name>
    <dbReference type="NCBI Taxonomy" id="2080658"/>
    <lineage>
        <taxon>Bacteria</taxon>
        <taxon>Pseudomonadati</taxon>
        <taxon>Pseudomonadota</taxon>
        <taxon>Gammaproteobacteria</taxon>
        <taxon>Oceanospirillales</taxon>
        <taxon>Pelagibaculum</taxon>
    </lineage>
</organism>
<evidence type="ECO:0000313" key="1">
    <source>
        <dbReference type="EMBL" id="PVZ64363.1"/>
    </source>
</evidence>
<name>A0A2V1GX55_9GAMM</name>
<protein>
    <submittedName>
        <fullName evidence="1">Uncharacterized protein</fullName>
    </submittedName>
</protein>
<dbReference type="Proteomes" id="UP000244906">
    <property type="component" value="Unassembled WGS sequence"/>
</dbReference>
<dbReference type="OrthoDB" id="6387865at2"/>
<evidence type="ECO:0000313" key="2">
    <source>
        <dbReference type="Proteomes" id="UP000244906"/>
    </source>
</evidence>
<dbReference type="AlphaFoldDB" id="A0A2V1GX55"/>
<comment type="caution">
    <text evidence="1">The sequence shown here is derived from an EMBL/GenBank/DDBJ whole genome shotgun (WGS) entry which is preliminary data.</text>
</comment>
<accession>A0A2V1GX55</accession>
<dbReference type="EMBL" id="QDDL01000013">
    <property type="protein sequence ID" value="PVZ64363.1"/>
    <property type="molecule type" value="Genomic_DNA"/>
</dbReference>
<gene>
    <name evidence="1" type="ORF">DC094_20095</name>
</gene>